<keyword evidence="2" id="KW-0812">Transmembrane</keyword>
<dbReference type="InterPro" id="IPR029050">
    <property type="entry name" value="Immunoprotect_excell_Ig-like"/>
</dbReference>
<dbReference type="RefSeq" id="WP_307358788.1">
    <property type="nucleotide sequence ID" value="NZ_JAUSXK010000001.1"/>
</dbReference>
<gene>
    <name evidence="3" type="ORF">QFZ46_000915</name>
</gene>
<name>A0ABU0P5Z8_9MICO</name>
<dbReference type="Gene3D" id="2.60.40.1240">
    <property type="match status" value="1"/>
</dbReference>
<comment type="caution">
    <text evidence="3">The sequence shown here is derived from an EMBL/GenBank/DDBJ whole genome shotgun (WGS) entry which is preliminary data.</text>
</comment>
<dbReference type="EMBL" id="JAUSXK010000001">
    <property type="protein sequence ID" value="MDQ0642755.1"/>
    <property type="molecule type" value="Genomic_DNA"/>
</dbReference>
<keyword evidence="4" id="KW-1185">Reference proteome</keyword>
<evidence type="ECO:0000256" key="2">
    <source>
        <dbReference type="SAM" id="Phobius"/>
    </source>
</evidence>
<dbReference type="Proteomes" id="UP001239085">
    <property type="component" value="Unassembled WGS sequence"/>
</dbReference>
<keyword evidence="2" id="KW-0472">Membrane</keyword>
<organism evidence="3 4">
    <name type="scientific">Microbacterium murale</name>
    <dbReference type="NCBI Taxonomy" id="1081040"/>
    <lineage>
        <taxon>Bacteria</taxon>
        <taxon>Bacillati</taxon>
        <taxon>Actinomycetota</taxon>
        <taxon>Actinomycetes</taxon>
        <taxon>Micrococcales</taxon>
        <taxon>Microbacteriaceae</taxon>
        <taxon>Microbacterium</taxon>
    </lineage>
</organism>
<evidence type="ECO:0000313" key="4">
    <source>
        <dbReference type="Proteomes" id="UP001239085"/>
    </source>
</evidence>
<evidence type="ECO:0000256" key="1">
    <source>
        <dbReference type="ARBA" id="ARBA00022729"/>
    </source>
</evidence>
<evidence type="ECO:0000313" key="3">
    <source>
        <dbReference type="EMBL" id="MDQ0642755.1"/>
    </source>
</evidence>
<evidence type="ECO:0008006" key="5">
    <source>
        <dbReference type="Google" id="ProtNLM"/>
    </source>
</evidence>
<keyword evidence="2" id="KW-1133">Transmembrane helix</keyword>
<reference evidence="3 4" key="1">
    <citation type="submission" date="2023-07" db="EMBL/GenBank/DDBJ databases">
        <title>Comparative genomics of wheat-associated soil bacteria to identify genetic determinants of phenazine resistance.</title>
        <authorList>
            <person name="Mouncey N."/>
        </authorList>
    </citation>
    <scope>NUCLEOTIDE SEQUENCE [LARGE SCALE GENOMIC DNA]</scope>
    <source>
        <strain evidence="3 4">W2I7</strain>
    </source>
</reference>
<accession>A0ABU0P5Z8</accession>
<sequence length="222" mass="23224">MTRVADVTGRARSIVSRAARTAVSRRLIPVWITGGAIAVLVVTVIAFGGLDRSDTTPTPLSAGDEVRMPLYAVTVLGAELTDEVEEQSLSADPGETLVVISLQLENLTNLPIGVGRGADMVVSRLVGVDESLLSLPGVESAKTVGVWRGDGSAGSVVLQPGVPSEVTIAWIASKDAFADGVVNLDVYDAVETRGRVILSADHINWVRGDLAARITVDAEEGR</sequence>
<protein>
    <recommendedName>
        <fullName evidence="5">SAF domain-containing protein</fullName>
    </recommendedName>
</protein>
<feature type="transmembrane region" description="Helical" evidence="2">
    <location>
        <begin position="27"/>
        <end position="50"/>
    </location>
</feature>
<keyword evidence="1" id="KW-0732">Signal</keyword>
<proteinExistence type="predicted"/>